<dbReference type="Gene3D" id="2.60.120.920">
    <property type="match status" value="1"/>
</dbReference>
<evidence type="ECO:0000313" key="2">
    <source>
        <dbReference type="EMBL" id="RJF82188.1"/>
    </source>
</evidence>
<proteinExistence type="predicted"/>
<organism evidence="2 3">
    <name type="scientific">Azospirillum cavernae</name>
    <dbReference type="NCBI Taxonomy" id="2320860"/>
    <lineage>
        <taxon>Bacteria</taxon>
        <taxon>Pseudomonadati</taxon>
        <taxon>Pseudomonadota</taxon>
        <taxon>Alphaproteobacteria</taxon>
        <taxon>Rhodospirillales</taxon>
        <taxon>Azospirillaceae</taxon>
        <taxon>Azospirillum</taxon>
    </lineage>
</organism>
<dbReference type="InterPro" id="IPR055906">
    <property type="entry name" value="DUF7483"/>
</dbReference>
<gene>
    <name evidence="2" type="ORF">D3877_19235</name>
</gene>
<protein>
    <recommendedName>
        <fullName evidence="1">DUF7483 domain-containing protein</fullName>
    </recommendedName>
</protein>
<comment type="caution">
    <text evidence="2">The sequence shown here is derived from an EMBL/GenBank/DDBJ whole genome shotgun (WGS) entry which is preliminary data.</text>
</comment>
<sequence>MRCNDATNSETFGVATSAWAGAHSGSGFWGARRTIGSEIYRCGSGISIDNVASAVKQVGDVYQFALKNGCLHVGLNGVWIGASDPVANTAPLWSGITGSVYAAVTDHDNSSSTNVTANFGASAFVYPIPTGYTAGFGVLQGVFATTLYTGNGSAQNILNGVDLLGSGGLVVTKARSNAANASVWIDTARGGSSTLFSNSQSAAATDGAAITGFTGDGYSVGGASSLNAASDSLVSWAFRQSPRFFKPVVVNHTNGTASVVDLSSLGTVGMTITKTTTKTNHWWVNHRSFPATGFASLDTSGGVQAGDTWTLGANSLTISADSETQTYIVYAFGHDVAEDGQIQCGVYTEGSSDVNVALGWPAQFVLTKPKDASGNWWVVDTARGFDKGLRLNTTDADVSAAYYAQHSNGFTAKAGNFGANTQIVYMAIRAS</sequence>
<evidence type="ECO:0000313" key="3">
    <source>
        <dbReference type="Proteomes" id="UP000283458"/>
    </source>
</evidence>
<evidence type="ECO:0000259" key="1">
    <source>
        <dbReference type="Pfam" id="PF24299"/>
    </source>
</evidence>
<dbReference type="Pfam" id="PF24299">
    <property type="entry name" value="DUF7483"/>
    <property type="match status" value="1"/>
</dbReference>
<dbReference type="Proteomes" id="UP000283458">
    <property type="component" value="Unassembled WGS sequence"/>
</dbReference>
<dbReference type="EMBL" id="QYUL01000002">
    <property type="protein sequence ID" value="RJF82188.1"/>
    <property type="molecule type" value="Genomic_DNA"/>
</dbReference>
<feature type="domain" description="DUF7483" evidence="1">
    <location>
        <begin position="143"/>
        <end position="427"/>
    </location>
</feature>
<keyword evidence="3" id="KW-1185">Reference proteome</keyword>
<name>A0A418VYD4_9PROT</name>
<accession>A0A418VYD4</accession>
<dbReference type="AlphaFoldDB" id="A0A418VYD4"/>
<dbReference type="InterPro" id="IPR043136">
    <property type="entry name" value="B30.2/SPRY_sf"/>
</dbReference>
<reference evidence="2 3" key="1">
    <citation type="submission" date="2018-09" db="EMBL/GenBank/DDBJ databases">
        <authorList>
            <person name="Zhu H."/>
        </authorList>
    </citation>
    <scope>NUCLEOTIDE SEQUENCE [LARGE SCALE GENOMIC DNA]</scope>
    <source>
        <strain evidence="2 3">K2W22B-5</strain>
    </source>
</reference>